<protein>
    <submittedName>
        <fullName evidence="1">Putative ATP-dependent RNA helicase ddx17</fullName>
    </submittedName>
</protein>
<sequence>MVVCVSSVSICCLSNQPAQKLEVLGGLGPTLQVTVHIISGNLMQIMTVLSLAYYTTGRLISRTWCGAGTELLSVCVYGQGDKRTQIHKIRAKAEIVVATPGRLNDFTSTGKFEL</sequence>
<dbReference type="OrthoDB" id="196131at2759"/>
<accession>A0A5B7FUK2</accession>
<evidence type="ECO:0000313" key="1">
    <source>
        <dbReference type="EMBL" id="MPC48578.1"/>
    </source>
</evidence>
<gene>
    <name evidence="1" type="primary">ddx17</name>
    <name evidence="1" type="ORF">E2C01_042356</name>
</gene>
<dbReference type="Gene3D" id="3.40.50.300">
    <property type="entry name" value="P-loop containing nucleotide triphosphate hydrolases"/>
    <property type="match status" value="1"/>
</dbReference>
<keyword evidence="1" id="KW-0378">Hydrolase</keyword>
<keyword evidence="2" id="KW-1185">Reference proteome</keyword>
<organism evidence="1 2">
    <name type="scientific">Portunus trituberculatus</name>
    <name type="common">Swimming crab</name>
    <name type="synonym">Neptunus trituberculatus</name>
    <dbReference type="NCBI Taxonomy" id="210409"/>
    <lineage>
        <taxon>Eukaryota</taxon>
        <taxon>Metazoa</taxon>
        <taxon>Ecdysozoa</taxon>
        <taxon>Arthropoda</taxon>
        <taxon>Crustacea</taxon>
        <taxon>Multicrustacea</taxon>
        <taxon>Malacostraca</taxon>
        <taxon>Eumalacostraca</taxon>
        <taxon>Eucarida</taxon>
        <taxon>Decapoda</taxon>
        <taxon>Pleocyemata</taxon>
        <taxon>Brachyura</taxon>
        <taxon>Eubrachyura</taxon>
        <taxon>Portunoidea</taxon>
        <taxon>Portunidae</taxon>
        <taxon>Portuninae</taxon>
        <taxon>Portunus</taxon>
    </lineage>
</organism>
<dbReference type="GO" id="GO:0004386">
    <property type="term" value="F:helicase activity"/>
    <property type="evidence" value="ECO:0007669"/>
    <property type="project" value="UniProtKB-KW"/>
</dbReference>
<dbReference type="AlphaFoldDB" id="A0A5B7FUK2"/>
<dbReference type="SUPFAM" id="SSF52540">
    <property type="entry name" value="P-loop containing nucleoside triphosphate hydrolases"/>
    <property type="match status" value="1"/>
</dbReference>
<keyword evidence="1" id="KW-0067">ATP-binding</keyword>
<keyword evidence="1" id="KW-0547">Nucleotide-binding</keyword>
<dbReference type="Proteomes" id="UP000324222">
    <property type="component" value="Unassembled WGS sequence"/>
</dbReference>
<keyword evidence="1" id="KW-0347">Helicase</keyword>
<comment type="caution">
    <text evidence="1">The sequence shown here is derived from an EMBL/GenBank/DDBJ whole genome shotgun (WGS) entry which is preliminary data.</text>
</comment>
<reference evidence="1 2" key="1">
    <citation type="submission" date="2019-05" db="EMBL/GenBank/DDBJ databases">
        <title>Another draft genome of Portunus trituberculatus and its Hox gene families provides insights of decapod evolution.</title>
        <authorList>
            <person name="Jeong J.-H."/>
            <person name="Song I."/>
            <person name="Kim S."/>
            <person name="Choi T."/>
            <person name="Kim D."/>
            <person name="Ryu S."/>
            <person name="Kim W."/>
        </authorList>
    </citation>
    <scope>NUCLEOTIDE SEQUENCE [LARGE SCALE GENOMIC DNA]</scope>
    <source>
        <tissue evidence="1">Muscle</tissue>
    </source>
</reference>
<dbReference type="EMBL" id="VSRR010008361">
    <property type="protein sequence ID" value="MPC48578.1"/>
    <property type="molecule type" value="Genomic_DNA"/>
</dbReference>
<evidence type="ECO:0000313" key="2">
    <source>
        <dbReference type="Proteomes" id="UP000324222"/>
    </source>
</evidence>
<proteinExistence type="predicted"/>
<dbReference type="InterPro" id="IPR027417">
    <property type="entry name" value="P-loop_NTPase"/>
</dbReference>
<name>A0A5B7FUK2_PORTR</name>